<name>A0A540VLL3_9CHLR</name>
<dbReference type="GO" id="GO:0006508">
    <property type="term" value="P:proteolysis"/>
    <property type="evidence" value="ECO:0007669"/>
    <property type="project" value="InterPro"/>
</dbReference>
<evidence type="ECO:0000313" key="6">
    <source>
        <dbReference type="Proteomes" id="UP000317371"/>
    </source>
</evidence>
<dbReference type="InterPro" id="IPR001769">
    <property type="entry name" value="Gingipain"/>
</dbReference>
<feature type="domain" description="Gingipain" evidence="4">
    <location>
        <begin position="615"/>
        <end position="1010"/>
    </location>
</feature>
<keyword evidence="6" id="KW-1185">Reference proteome</keyword>
<dbReference type="RefSeq" id="WP_141608372.1">
    <property type="nucleotide sequence ID" value="NZ_VIGC02000002.1"/>
</dbReference>
<protein>
    <recommendedName>
        <fullName evidence="4">Gingipain domain-containing protein</fullName>
    </recommendedName>
</protein>
<evidence type="ECO:0000313" key="5">
    <source>
        <dbReference type="EMBL" id="TQE97645.1"/>
    </source>
</evidence>
<dbReference type="AlphaFoldDB" id="A0A540VLL3"/>
<dbReference type="InterPro" id="IPR029030">
    <property type="entry name" value="Caspase-like_dom_sf"/>
</dbReference>
<evidence type="ECO:0000256" key="3">
    <source>
        <dbReference type="SAM" id="Phobius"/>
    </source>
</evidence>
<dbReference type="GO" id="GO:0008234">
    <property type="term" value="F:cysteine-type peptidase activity"/>
    <property type="evidence" value="ECO:0007669"/>
    <property type="project" value="InterPro"/>
</dbReference>
<proteinExistence type="predicted"/>
<feature type="compositionally biased region" description="Basic and acidic residues" evidence="2">
    <location>
        <begin position="17"/>
        <end position="26"/>
    </location>
</feature>
<evidence type="ECO:0000259" key="4">
    <source>
        <dbReference type="Pfam" id="PF01364"/>
    </source>
</evidence>
<reference evidence="5 6" key="1">
    <citation type="submission" date="2019-06" db="EMBL/GenBank/DDBJ databases">
        <title>Genome sequence of Litorilinea aerophila BAA-2444.</title>
        <authorList>
            <person name="Maclea K.S."/>
            <person name="Maurais E.G."/>
            <person name="Iannazzi L.C."/>
        </authorList>
    </citation>
    <scope>NUCLEOTIDE SEQUENCE [LARGE SCALE GENOMIC DNA]</scope>
    <source>
        <strain evidence="5 6">ATCC BAA-2444</strain>
    </source>
</reference>
<dbReference type="InterPro" id="IPR029031">
    <property type="entry name" value="Gingipain_N_sf"/>
</dbReference>
<keyword evidence="3" id="KW-0472">Membrane</keyword>
<organism evidence="5 6">
    <name type="scientific">Litorilinea aerophila</name>
    <dbReference type="NCBI Taxonomy" id="1204385"/>
    <lineage>
        <taxon>Bacteria</taxon>
        <taxon>Bacillati</taxon>
        <taxon>Chloroflexota</taxon>
        <taxon>Caldilineae</taxon>
        <taxon>Caldilineales</taxon>
        <taxon>Caldilineaceae</taxon>
        <taxon>Litorilinea</taxon>
    </lineage>
</organism>
<dbReference type="OrthoDB" id="5929719at2"/>
<gene>
    <name evidence="5" type="ORF">FKZ61_01885</name>
</gene>
<keyword evidence="1" id="KW-0732">Signal</keyword>
<dbReference type="Gene3D" id="3.40.50.10390">
    <property type="entry name" value="Gingipain r, domain 1"/>
    <property type="match status" value="1"/>
</dbReference>
<feature type="region of interest" description="Disordered" evidence="2">
    <location>
        <begin position="1"/>
        <end position="37"/>
    </location>
</feature>
<dbReference type="InParanoid" id="A0A540VLL3"/>
<sequence length="1027" mass="112114">MNRSAGEPTRPPYQHPSRQDPSHEPCDAGLESVEHLPSPGRPYRRRGWLAAPWSVMGALAILWLWLTTAPLAAAESPLAMDTGPDGIALRWSGDGSEVTAASLTDELPMAVYGGYRLPMRLMTVTLPEGVAAAATIQALESVPYAGPLEQVPALEPPALGWEPIPALLPQTQTGLPSSPLVLLGEGRLRGTRLAVLAFSPIYQDPADGTVRLATRLEGLIPQAQLMVDSPAAFLQRQMARGPLAAAPATPLDAPAPTNPLANRPNVVTVHVAQGGIQRITAADLAAAGLANPASGKLQLWHQGIQIPLQILDRNGNQSFDQNDELRFYAPQPGDRWNQEAVYWLTVGSEDGARMANRNVTSADAPLRTTALARGVWVDNQLYESTMPGLDGDHYFHLDARVDASMKGEVDRYPRFQVTLTSALPPTADGPTSTVVTLTLTTYDRRLAGEPAQIPHRIEVSGAGFTATDTWTVDFNQGQIQNWQRTIASPTPLGTFSVTLVADSATNAVKFDQVYWQQAVTLDFNGQGANFSGLPGLFRYRLSNLPDDATLYDVTDPGQPAILTGGNRNGQQLTFQDGPTARDYVVSGPGTLVTPRLQAHPPATPGDATAGADEVFIAPAEFLPTLQRLLDHRRSQGYKVQAIDVQAIYDHWSFGQVDPRAIRNFLRYAVGTWQTPPIAAVLVGDSTWDPHDYEGFGNPNVIPAYLANVDPWIYETACENCYAQLDGDDPLAESAFFIDIWLGRFPVVNNDELNAVIDKIISYETRQDLAAPWRATSLFLADDYIKPDGQIDKGGNFPRFTEEIIALQPAELKIRRHYFGISPPVDSADEELSRFYASIQPWLEPDPEKALAKSIAYMNGGNALVTYTGHSHHWQWAETDKTSPYNRLFGLWDVLELHNRDQLFIALSMTCYTAQFIRPANYHFTLDEHLLIHPDGGAVAVWGPAGLSVAHGHDKLQVGFYDALWSAEPMTATLGQLVQAGYFEVITGSLTGNTCCRDVAQTFLLLGDPLTPALVEPLQFIYLPTVNR</sequence>
<dbReference type="SUPFAM" id="SSF52129">
    <property type="entry name" value="Caspase-like"/>
    <property type="match status" value="1"/>
</dbReference>
<evidence type="ECO:0000256" key="2">
    <source>
        <dbReference type="SAM" id="MobiDB-lite"/>
    </source>
</evidence>
<comment type="caution">
    <text evidence="5">The sequence shown here is derived from an EMBL/GenBank/DDBJ whole genome shotgun (WGS) entry which is preliminary data.</text>
</comment>
<evidence type="ECO:0000256" key="1">
    <source>
        <dbReference type="ARBA" id="ARBA00022729"/>
    </source>
</evidence>
<feature type="transmembrane region" description="Helical" evidence="3">
    <location>
        <begin position="47"/>
        <end position="66"/>
    </location>
</feature>
<dbReference type="EMBL" id="VIGC01000002">
    <property type="protein sequence ID" value="TQE97645.1"/>
    <property type="molecule type" value="Genomic_DNA"/>
</dbReference>
<keyword evidence="3" id="KW-0812">Transmembrane</keyword>
<dbReference type="Gene3D" id="3.40.50.1460">
    <property type="match status" value="1"/>
</dbReference>
<dbReference type="Proteomes" id="UP000317371">
    <property type="component" value="Unassembled WGS sequence"/>
</dbReference>
<keyword evidence="3" id="KW-1133">Transmembrane helix</keyword>
<accession>A0A540VLL3</accession>
<dbReference type="Pfam" id="PF01364">
    <property type="entry name" value="Peptidase_C25"/>
    <property type="match status" value="1"/>
</dbReference>